<evidence type="ECO:0000313" key="2">
    <source>
        <dbReference type="EMBL" id="CEJ92424.1"/>
    </source>
</evidence>
<dbReference type="OrthoDB" id="5293813at2759"/>
<dbReference type="AlphaFoldDB" id="A0A0A1TCB3"/>
<accession>A0A0A1TCB3</accession>
<proteinExistence type="predicted"/>
<keyword evidence="1" id="KW-0812">Transmembrane</keyword>
<reference evidence="2 3" key="1">
    <citation type="journal article" date="2015" name="Genome Announc.">
        <title>Draft Genome Sequence and Gene Annotation of the Entomopathogenic Fungus Verticillium hemipterigenum.</title>
        <authorList>
            <person name="Horn F."/>
            <person name="Habel A."/>
            <person name="Scharf D.H."/>
            <person name="Dworschak J."/>
            <person name="Brakhage A.A."/>
            <person name="Guthke R."/>
            <person name="Hertweck C."/>
            <person name="Linde J."/>
        </authorList>
    </citation>
    <scope>NUCLEOTIDE SEQUENCE [LARGE SCALE GENOMIC DNA]</scope>
</reference>
<keyword evidence="3" id="KW-1185">Reference proteome</keyword>
<gene>
    <name evidence="2" type="ORF">VHEMI08079</name>
</gene>
<protein>
    <recommendedName>
        <fullName evidence="4">Sexual development protein</fullName>
    </recommendedName>
</protein>
<dbReference type="HOGENOM" id="CLU_045147_0_0_1"/>
<dbReference type="Proteomes" id="UP000039046">
    <property type="component" value="Unassembled WGS sequence"/>
</dbReference>
<dbReference type="STRING" id="1531966.A0A0A1TCB3"/>
<sequence length="408" mass="43662">MNHHSGIRKQPPLPPNRPPYLHLYYTYILFSFFFLFTIILHNTMFPTFPLALLALGASAIPTTPRNTNSIVERSREPGQLPLANGFPNVQPGSSALLNINKQAFGTLPDGQLPKEISDTSAVIWSLIAFNELFEVAFFDSLITNITENVPGYEVGSPAARTVVLSALSAVIAQEELHALGANGILQTAGRKTISPCKYRFPVTNFDDAIAFTSTFTDVVLGTLQEAQTNFGIAGDGPKFVGLVGSVIGQEGEQNGFFRSMSSLAKVPSAKPFLTASSGAFAFSALQQLVIVPGSCPDKLPLPTFEALTIKTPKISAKTEEIEFTFNCNGQDANNLRIVLISGQNVPIVQKFTSHKTVGNVITAKAPFPYAKFQLDGLTIAAITTSEGPFANATEVAGKTLAGPGLIEI</sequence>
<keyword evidence="1" id="KW-1133">Transmembrane helix</keyword>
<evidence type="ECO:0000313" key="3">
    <source>
        <dbReference type="Proteomes" id="UP000039046"/>
    </source>
</evidence>
<evidence type="ECO:0008006" key="4">
    <source>
        <dbReference type="Google" id="ProtNLM"/>
    </source>
</evidence>
<keyword evidence="1" id="KW-0472">Membrane</keyword>
<feature type="transmembrane region" description="Helical" evidence="1">
    <location>
        <begin position="21"/>
        <end position="40"/>
    </location>
</feature>
<name>A0A0A1TCB3_9HYPO</name>
<organism evidence="2 3">
    <name type="scientific">[Torrubiella] hemipterigena</name>
    <dbReference type="NCBI Taxonomy" id="1531966"/>
    <lineage>
        <taxon>Eukaryota</taxon>
        <taxon>Fungi</taxon>
        <taxon>Dikarya</taxon>
        <taxon>Ascomycota</taxon>
        <taxon>Pezizomycotina</taxon>
        <taxon>Sordariomycetes</taxon>
        <taxon>Hypocreomycetidae</taxon>
        <taxon>Hypocreales</taxon>
        <taxon>Clavicipitaceae</taxon>
        <taxon>Clavicipitaceae incertae sedis</taxon>
        <taxon>'Torrubiella' clade</taxon>
    </lineage>
</organism>
<dbReference type="EMBL" id="CDHN01000004">
    <property type="protein sequence ID" value="CEJ92424.1"/>
    <property type="molecule type" value="Genomic_DNA"/>
</dbReference>
<evidence type="ECO:0000256" key="1">
    <source>
        <dbReference type="SAM" id="Phobius"/>
    </source>
</evidence>